<evidence type="ECO:0000256" key="7">
    <source>
        <dbReference type="ARBA" id="ARBA00022801"/>
    </source>
</evidence>
<evidence type="ECO:0000313" key="13">
    <source>
        <dbReference type="Proteomes" id="UP001516061"/>
    </source>
</evidence>
<evidence type="ECO:0000256" key="4">
    <source>
        <dbReference type="ARBA" id="ARBA00007974"/>
    </source>
</evidence>
<keyword evidence="12" id="KW-0282">Flagellum</keyword>
<dbReference type="NCBIfam" id="TIGR02541">
    <property type="entry name" value="flagell_FlgJ"/>
    <property type="match status" value="1"/>
</dbReference>
<keyword evidence="6" id="KW-0574">Periplasm</keyword>
<comment type="function">
    <text evidence="1">Flagellum-specific muramidase which hydrolyzes the peptidoglycan layer to assemble the rod structure in the periplasmic space.</text>
</comment>
<dbReference type="Pfam" id="PF01832">
    <property type="entry name" value="Glucosaminidase"/>
    <property type="match status" value="1"/>
</dbReference>
<dbReference type="Proteomes" id="UP001516061">
    <property type="component" value="Unassembled WGS sequence"/>
</dbReference>
<name>A0ABX2G6Y7_9BURK</name>
<evidence type="ECO:0000313" key="12">
    <source>
        <dbReference type="EMBL" id="NRT58082.1"/>
    </source>
</evidence>
<dbReference type="EMBL" id="JABSNM010000023">
    <property type="protein sequence ID" value="NRT58082.1"/>
    <property type="molecule type" value="Genomic_DNA"/>
</dbReference>
<keyword evidence="8" id="KW-0326">Glycosidase</keyword>
<dbReference type="RefSeq" id="WP_173807108.1">
    <property type="nucleotide sequence ID" value="NZ_JABSNM010000023.1"/>
</dbReference>
<evidence type="ECO:0000256" key="10">
    <source>
        <dbReference type="ARBA" id="ARBA00030835"/>
    </source>
</evidence>
<dbReference type="InterPro" id="IPR051056">
    <property type="entry name" value="Glycosyl_Hydrolase_73"/>
</dbReference>
<evidence type="ECO:0000256" key="1">
    <source>
        <dbReference type="ARBA" id="ARBA00002954"/>
    </source>
</evidence>
<evidence type="ECO:0000256" key="9">
    <source>
        <dbReference type="ARBA" id="ARBA00023316"/>
    </source>
</evidence>
<keyword evidence="12" id="KW-0969">Cilium</keyword>
<evidence type="ECO:0000256" key="6">
    <source>
        <dbReference type="ARBA" id="ARBA00022764"/>
    </source>
</evidence>
<keyword evidence="13" id="KW-1185">Reference proteome</keyword>
<reference evidence="12 13" key="1">
    <citation type="submission" date="2020-05" db="EMBL/GenBank/DDBJ databases">
        <title>Genomic Encyclopedia of Type Strains, Phase IV (KMG-V): Genome sequencing to study the core and pangenomes of soil and plant-associated prokaryotes.</title>
        <authorList>
            <person name="Whitman W."/>
        </authorList>
    </citation>
    <scope>NUCLEOTIDE SEQUENCE [LARGE SCALE GENOMIC DNA]</scope>
    <source>
        <strain evidence="12 13">C29</strain>
    </source>
</reference>
<gene>
    <name evidence="12" type="ORF">HNQ01_003848</name>
</gene>
<sequence>MVSRSPSSVAPSQQLAASGASLGALRRAATEDPKAAIREVSKQFEALFMQELMKSMRATTMSEGLFENQATGMGRDMLDQQYAVQMSGQPGGLASAIARQLERQAGLAVGASDTPAASGAMTMLPLSTWAMNAASAARRPAAAAVAPVDADDGAGAVATDPGANARQFISRHAEAARAVSAGSGIPADFMIAQAAHETGWGRREIRGSDGSNSFNLFGIKAGAGWTGPTVTTTTTEVIDGTPRKVQARFRAYGSYEESFRDYARLISSSPRYADAMRAAGDAGAFASGLQRAGYATDPDYASKLKRVIQTTQRLQRRGGPADITS</sequence>
<dbReference type="Pfam" id="PF10135">
    <property type="entry name" value="Rod-binding"/>
    <property type="match status" value="1"/>
</dbReference>
<protein>
    <recommendedName>
        <fullName evidence="5">Peptidoglycan hydrolase FlgJ</fullName>
    </recommendedName>
    <alternativeName>
        <fullName evidence="10">Muramidase FlgJ</fullName>
    </alternativeName>
</protein>
<dbReference type="SMART" id="SM00047">
    <property type="entry name" value="LYZ2"/>
    <property type="match status" value="1"/>
</dbReference>
<keyword evidence="7" id="KW-0378">Hydrolase</keyword>
<evidence type="ECO:0000256" key="3">
    <source>
        <dbReference type="ARBA" id="ARBA00006880"/>
    </source>
</evidence>
<evidence type="ECO:0000256" key="8">
    <source>
        <dbReference type="ARBA" id="ARBA00023295"/>
    </source>
</evidence>
<dbReference type="InterPro" id="IPR002901">
    <property type="entry name" value="MGlyc_endo_b_GlcNAc-like_dom"/>
</dbReference>
<keyword evidence="12" id="KW-0966">Cell projection</keyword>
<dbReference type="Gene3D" id="1.10.530.10">
    <property type="match status" value="1"/>
</dbReference>
<dbReference type="InterPro" id="IPR013377">
    <property type="entry name" value="FlgJ"/>
</dbReference>
<accession>A0ABX2G6Y7</accession>
<evidence type="ECO:0000256" key="5">
    <source>
        <dbReference type="ARBA" id="ARBA00013433"/>
    </source>
</evidence>
<dbReference type="PANTHER" id="PTHR33308">
    <property type="entry name" value="PEPTIDOGLYCAN HYDROLASE FLGJ"/>
    <property type="match status" value="1"/>
</dbReference>
<comment type="subcellular location">
    <subcellularLocation>
        <location evidence="2">Periplasm</location>
    </subcellularLocation>
</comment>
<dbReference type="PANTHER" id="PTHR33308:SF9">
    <property type="entry name" value="PEPTIDOGLYCAN HYDROLASE FLGJ"/>
    <property type="match status" value="1"/>
</dbReference>
<keyword evidence="9" id="KW-0961">Cell wall biogenesis/degradation</keyword>
<organism evidence="12 13">
    <name type="scientific">Sphaerotilus uruguayifluvii</name>
    <dbReference type="NCBI Taxonomy" id="2735897"/>
    <lineage>
        <taxon>Bacteria</taxon>
        <taxon>Pseudomonadati</taxon>
        <taxon>Pseudomonadota</taxon>
        <taxon>Betaproteobacteria</taxon>
        <taxon>Burkholderiales</taxon>
        <taxon>Sphaerotilaceae</taxon>
        <taxon>Sphaerotilus</taxon>
    </lineage>
</organism>
<dbReference type="PRINTS" id="PR01002">
    <property type="entry name" value="FLGFLGJ"/>
</dbReference>
<comment type="similarity">
    <text evidence="3">In the N-terminal section; belongs to the FlgJ family.</text>
</comment>
<proteinExistence type="inferred from homology"/>
<evidence type="ECO:0000256" key="2">
    <source>
        <dbReference type="ARBA" id="ARBA00004418"/>
    </source>
</evidence>
<feature type="domain" description="Mannosyl-glycoprotein endo-beta-N-acetylglucosamidase-like" evidence="11">
    <location>
        <begin position="158"/>
        <end position="312"/>
    </location>
</feature>
<dbReference type="Gene3D" id="2.10.70.40">
    <property type="entry name" value="peptidoglycan hydrolase"/>
    <property type="match status" value="1"/>
</dbReference>
<evidence type="ECO:0000259" key="11">
    <source>
        <dbReference type="SMART" id="SM00047"/>
    </source>
</evidence>
<comment type="caution">
    <text evidence="12">The sequence shown here is derived from an EMBL/GenBank/DDBJ whole genome shotgun (WGS) entry which is preliminary data.</text>
</comment>
<comment type="similarity">
    <text evidence="4">In the C-terminal section; belongs to the glycosyl hydrolase 73 family.</text>
</comment>
<dbReference type="InterPro" id="IPR019301">
    <property type="entry name" value="Flagellar_prot_FlgJ_N"/>
</dbReference>